<sequence length="395" mass="42998">MSITEILRARHDGPGLLDLLGRIEASLNPDAAAHAGALAGIDPALGPDTHVVLWLIDGFAEDYRRHTPLMQADHHATLETVFPSTTATAITSILTGRHPAHHGLLGWNTRLAEPARTLTVLMAEERGADDQPARLDHRELAARVQPDRIIDRLGCPSTFIGPKWIGHAPYNRMMSEGAGFVGFDGISDLPARVAAHVRAHPGPHFTYVYWSELDHLGHEYGPGSPEVERHLKQLDLAYTATCAQLAGEDAVLLTTADHGMRPVERRLDLREAPAVQDCLRHRLTGEPRAALAHVREGREARFEAAVAQAFGDDIALLPREAWMASDTPAPTLGPGPEHPELHARAGDYLLLPAADAYLVDPPADDEGPFFRGVHGGLSAEERRIPLFLRSLANSR</sequence>
<evidence type="ECO:0000313" key="2">
    <source>
        <dbReference type="Proteomes" id="UP000189177"/>
    </source>
</evidence>
<dbReference type="SUPFAM" id="SSF53649">
    <property type="entry name" value="Alkaline phosphatase-like"/>
    <property type="match status" value="1"/>
</dbReference>
<accession>A0A1V2ZWF7</accession>
<comment type="caution">
    <text evidence="1">The sequence shown here is derived from an EMBL/GenBank/DDBJ whole genome shotgun (WGS) entry which is preliminary data.</text>
</comment>
<dbReference type="AlphaFoldDB" id="A0A1V2ZWF7"/>
<dbReference type="STRING" id="252474.B1A74_11040"/>
<dbReference type="PANTHER" id="PTHR10151">
    <property type="entry name" value="ECTONUCLEOTIDE PYROPHOSPHATASE/PHOSPHODIESTERASE"/>
    <property type="match status" value="1"/>
</dbReference>
<protein>
    <submittedName>
        <fullName evidence="1">Nucleotide pyrophosphatase</fullName>
    </submittedName>
</protein>
<organism evidence="1 2">
    <name type="scientific">Thioalkalivibrio halophilus</name>
    <dbReference type="NCBI Taxonomy" id="252474"/>
    <lineage>
        <taxon>Bacteria</taxon>
        <taxon>Pseudomonadati</taxon>
        <taxon>Pseudomonadota</taxon>
        <taxon>Gammaproteobacteria</taxon>
        <taxon>Chromatiales</taxon>
        <taxon>Ectothiorhodospiraceae</taxon>
        <taxon>Thioalkalivibrio</taxon>
    </lineage>
</organism>
<dbReference type="GO" id="GO:0016787">
    <property type="term" value="F:hydrolase activity"/>
    <property type="evidence" value="ECO:0007669"/>
    <property type="project" value="UniProtKB-ARBA"/>
</dbReference>
<proteinExistence type="predicted"/>
<dbReference type="InterPro" id="IPR002591">
    <property type="entry name" value="Phosphodiest/P_Trfase"/>
</dbReference>
<keyword evidence="2" id="KW-1185">Reference proteome</keyword>
<reference evidence="1 2" key="1">
    <citation type="submission" date="2017-02" db="EMBL/GenBank/DDBJ databases">
        <title>Genomic diversity within the haloalkaliphilic genus Thioalkalivibrio.</title>
        <authorList>
            <person name="Ahn A.-C."/>
            <person name="Meier-Kolthoff J."/>
            <person name="Overmars L."/>
            <person name="Richter M."/>
            <person name="Woyke T."/>
            <person name="Sorokin D.Y."/>
            <person name="Muyzer G."/>
        </authorList>
    </citation>
    <scope>NUCLEOTIDE SEQUENCE [LARGE SCALE GENOMIC DNA]</scope>
    <source>
        <strain evidence="1 2">HL17</strain>
    </source>
</reference>
<gene>
    <name evidence="1" type="ORF">B1A74_11040</name>
</gene>
<dbReference type="RefSeq" id="WP_077244676.1">
    <property type="nucleotide sequence ID" value="NZ_MUZR01000050.1"/>
</dbReference>
<dbReference type="Gene3D" id="3.40.720.10">
    <property type="entry name" value="Alkaline Phosphatase, subunit A"/>
    <property type="match status" value="1"/>
</dbReference>
<dbReference type="OrthoDB" id="502398at2"/>
<dbReference type="Pfam" id="PF01663">
    <property type="entry name" value="Phosphodiest"/>
    <property type="match status" value="1"/>
</dbReference>
<dbReference type="PANTHER" id="PTHR10151:SF120">
    <property type="entry name" value="BIS(5'-ADENOSYL)-TRIPHOSPHATASE"/>
    <property type="match status" value="1"/>
</dbReference>
<dbReference type="InterPro" id="IPR017850">
    <property type="entry name" value="Alkaline_phosphatase_core_sf"/>
</dbReference>
<dbReference type="EMBL" id="MUZR01000050">
    <property type="protein sequence ID" value="OOC09415.1"/>
    <property type="molecule type" value="Genomic_DNA"/>
</dbReference>
<dbReference type="Proteomes" id="UP000189177">
    <property type="component" value="Unassembled WGS sequence"/>
</dbReference>
<evidence type="ECO:0000313" key="1">
    <source>
        <dbReference type="EMBL" id="OOC09415.1"/>
    </source>
</evidence>
<name>A0A1V2ZWF7_9GAMM</name>